<proteinExistence type="predicted"/>
<dbReference type="EMBL" id="AP025285">
    <property type="protein sequence ID" value="BDC91764.1"/>
    <property type="molecule type" value="Genomic_DNA"/>
</dbReference>
<name>A0AAU9D5N4_9ACTN</name>
<organism evidence="1 2">
    <name type="scientific">Leptogranulimonas caecicola</name>
    <dbReference type="NCBI Taxonomy" id="2894156"/>
    <lineage>
        <taxon>Bacteria</taxon>
        <taxon>Bacillati</taxon>
        <taxon>Actinomycetota</taxon>
        <taxon>Coriobacteriia</taxon>
        <taxon>Coriobacteriales</taxon>
        <taxon>Kribbibacteriaceae</taxon>
        <taxon>Leptogranulimonas</taxon>
    </lineage>
</organism>
<gene>
    <name evidence="1" type="ORF">ATTO_16360</name>
</gene>
<keyword evidence="2" id="KW-1185">Reference proteome</keyword>
<dbReference type="AlphaFoldDB" id="A0AAU9D5N4"/>
<reference evidence="1" key="1">
    <citation type="submission" date="2021-11" db="EMBL/GenBank/DDBJ databases">
        <title>Complete genome sequence of Atopobiaceae bacterium TOC12.</title>
        <authorList>
            <person name="Morinaga K."/>
            <person name="Kusada H."/>
            <person name="Tamaki H."/>
        </authorList>
    </citation>
    <scope>NUCLEOTIDE SEQUENCE</scope>
    <source>
        <strain evidence="1">TOC12</strain>
    </source>
</reference>
<evidence type="ECO:0000313" key="1">
    <source>
        <dbReference type="EMBL" id="BDC91764.1"/>
    </source>
</evidence>
<protein>
    <submittedName>
        <fullName evidence="1">Uncharacterized protein</fullName>
    </submittedName>
</protein>
<sequence>MQPAKGDATPQAAKVAALAFKNWARLSWMFMGPSSVKLKWPYSDRETPAFKKRESTINRDAIKGPYTGGLMWGLLAHRDGKSAS</sequence>
<dbReference type="Proteomes" id="UP001431186">
    <property type="component" value="Chromosome"/>
</dbReference>
<evidence type="ECO:0000313" key="2">
    <source>
        <dbReference type="Proteomes" id="UP001431186"/>
    </source>
</evidence>
<dbReference type="KEGG" id="lcal:ATTO_16360"/>
<accession>A0AAU9D5N4</accession>